<name>A0A6A6A0K1_9PLEO</name>
<dbReference type="RefSeq" id="XP_033519449.1">
    <property type="nucleotide sequence ID" value="XM_033669027.1"/>
</dbReference>
<keyword evidence="1" id="KW-0812">Transmembrane</keyword>
<evidence type="ECO:0000256" key="1">
    <source>
        <dbReference type="SAM" id="Phobius"/>
    </source>
</evidence>
<dbReference type="GeneID" id="54409459"/>
<dbReference type="Proteomes" id="UP000799771">
    <property type="component" value="Unassembled WGS sequence"/>
</dbReference>
<accession>A0A6A6A0K1</accession>
<keyword evidence="1" id="KW-0472">Membrane</keyword>
<evidence type="ECO:0000313" key="2">
    <source>
        <dbReference type="EMBL" id="KAF2125056.1"/>
    </source>
</evidence>
<evidence type="ECO:0000313" key="3">
    <source>
        <dbReference type="Proteomes" id="UP000799771"/>
    </source>
</evidence>
<feature type="transmembrane region" description="Helical" evidence="1">
    <location>
        <begin position="12"/>
        <end position="32"/>
    </location>
</feature>
<organism evidence="2 3">
    <name type="scientific">Dothidotthia symphoricarpi CBS 119687</name>
    <dbReference type="NCBI Taxonomy" id="1392245"/>
    <lineage>
        <taxon>Eukaryota</taxon>
        <taxon>Fungi</taxon>
        <taxon>Dikarya</taxon>
        <taxon>Ascomycota</taxon>
        <taxon>Pezizomycotina</taxon>
        <taxon>Dothideomycetes</taxon>
        <taxon>Pleosporomycetidae</taxon>
        <taxon>Pleosporales</taxon>
        <taxon>Dothidotthiaceae</taxon>
        <taxon>Dothidotthia</taxon>
    </lineage>
</organism>
<gene>
    <name evidence="2" type="ORF">P153DRAFT_370382</name>
</gene>
<keyword evidence="1" id="KW-1133">Transmembrane helix</keyword>
<dbReference type="EMBL" id="ML977517">
    <property type="protein sequence ID" value="KAF2125056.1"/>
    <property type="molecule type" value="Genomic_DNA"/>
</dbReference>
<sequence>MSDLQFSPSEIRLATATLAAVMALLPALYFLYPSQKQESTEHVRTFNKFLKSYSTLRPQALTANASRDFKHAVLPASLNLPPRTLQPFQQHAGMIFSLFAAFDMIPQPNRTQEAVHFSKETDTVVAHCKMGGKVNGESEMGRKLIASGITEWWTECVLFVKMSKDGTKILEVREFVNSAKAEELQKRLSGVLSD</sequence>
<protein>
    <recommendedName>
        <fullName evidence="4">SnoaL-like domain-containing protein</fullName>
    </recommendedName>
</protein>
<dbReference type="AlphaFoldDB" id="A0A6A6A0K1"/>
<reference evidence="2" key="1">
    <citation type="journal article" date="2020" name="Stud. Mycol.">
        <title>101 Dothideomycetes genomes: a test case for predicting lifestyles and emergence of pathogens.</title>
        <authorList>
            <person name="Haridas S."/>
            <person name="Albert R."/>
            <person name="Binder M."/>
            <person name="Bloem J."/>
            <person name="Labutti K."/>
            <person name="Salamov A."/>
            <person name="Andreopoulos B."/>
            <person name="Baker S."/>
            <person name="Barry K."/>
            <person name="Bills G."/>
            <person name="Bluhm B."/>
            <person name="Cannon C."/>
            <person name="Castanera R."/>
            <person name="Culley D."/>
            <person name="Daum C."/>
            <person name="Ezra D."/>
            <person name="Gonzalez J."/>
            <person name="Henrissat B."/>
            <person name="Kuo A."/>
            <person name="Liang C."/>
            <person name="Lipzen A."/>
            <person name="Lutzoni F."/>
            <person name="Magnuson J."/>
            <person name="Mondo S."/>
            <person name="Nolan M."/>
            <person name="Ohm R."/>
            <person name="Pangilinan J."/>
            <person name="Park H.-J."/>
            <person name="Ramirez L."/>
            <person name="Alfaro M."/>
            <person name="Sun H."/>
            <person name="Tritt A."/>
            <person name="Yoshinaga Y."/>
            <person name="Zwiers L.-H."/>
            <person name="Turgeon B."/>
            <person name="Goodwin S."/>
            <person name="Spatafora J."/>
            <person name="Crous P."/>
            <person name="Grigoriev I."/>
        </authorList>
    </citation>
    <scope>NUCLEOTIDE SEQUENCE</scope>
    <source>
        <strain evidence="2">CBS 119687</strain>
    </source>
</reference>
<dbReference type="OrthoDB" id="3758478at2759"/>
<evidence type="ECO:0008006" key="4">
    <source>
        <dbReference type="Google" id="ProtNLM"/>
    </source>
</evidence>
<keyword evidence="3" id="KW-1185">Reference proteome</keyword>
<proteinExistence type="predicted"/>